<feature type="transmembrane region" description="Helical" evidence="6">
    <location>
        <begin position="12"/>
        <end position="33"/>
    </location>
</feature>
<dbReference type="GO" id="GO:0015920">
    <property type="term" value="P:lipopolysaccharide transport"/>
    <property type="evidence" value="ECO:0007669"/>
    <property type="project" value="TreeGrafter"/>
</dbReference>
<dbReference type="AlphaFoldDB" id="A0A1M7UX29"/>
<reference evidence="8" key="1">
    <citation type="submission" date="2016-11" db="EMBL/GenBank/DDBJ databases">
        <authorList>
            <person name="Varghese N."/>
            <person name="Submissions S."/>
        </authorList>
    </citation>
    <scope>NUCLEOTIDE SEQUENCE [LARGE SCALE GENOMIC DNA]</scope>
    <source>
        <strain evidence="8">GAS401</strain>
    </source>
</reference>
<comment type="subcellular location">
    <subcellularLocation>
        <location evidence="1">Cell membrane</location>
        <topology evidence="1">Multi-pass membrane protein</topology>
    </subcellularLocation>
</comment>
<evidence type="ECO:0000256" key="6">
    <source>
        <dbReference type="SAM" id="Phobius"/>
    </source>
</evidence>
<protein>
    <submittedName>
        <fullName evidence="7">Lipopolysaccharide export system permease protein</fullName>
    </submittedName>
</protein>
<keyword evidence="8" id="KW-1185">Reference proteome</keyword>
<dbReference type="NCBIfam" id="TIGR04407">
    <property type="entry name" value="LptF_YjgP"/>
    <property type="match status" value="1"/>
</dbReference>
<dbReference type="GO" id="GO:0055085">
    <property type="term" value="P:transmembrane transport"/>
    <property type="evidence" value="ECO:0007669"/>
    <property type="project" value="InterPro"/>
</dbReference>
<feature type="transmembrane region" description="Helical" evidence="6">
    <location>
        <begin position="309"/>
        <end position="329"/>
    </location>
</feature>
<evidence type="ECO:0000256" key="4">
    <source>
        <dbReference type="ARBA" id="ARBA00022989"/>
    </source>
</evidence>
<evidence type="ECO:0000313" key="8">
    <source>
        <dbReference type="Proteomes" id="UP000184096"/>
    </source>
</evidence>
<dbReference type="Proteomes" id="UP000184096">
    <property type="component" value="Chromosome I"/>
</dbReference>
<evidence type="ECO:0000256" key="3">
    <source>
        <dbReference type="ARBA" id="ARBA00022692"/>
    </source>
</evidence>
<dbReference type="GO" id="GO:0043190">
    <property type="term" value="C:ATP-binding cassette (ABC) transporter complex"/>
    <property type="evidence" value="ECO:0007669"/>
    <property type="project" value="InterPro"/>
</dbReference>
<keyword evidence="3 6" id="KW-0812">Transmembrane</keyword>
<feature type="transmembrane region" description="Helical" evidence="6">
    <location>
        <begin position="278"/>
        <end position="297"/>
    </location>
</feature>
<keyword evidence="4 6" id="KW-1133">Transmembrane helix</keyword>
<dbReference type="Pfam" id="PF03739">
    <property type="entry name" value="LptF_LptG"/>
    <property type="match status" value="1"/>
</dbReference>
<name>A0A1M7UX29_9BRAD</name>
<keyword evidence="2" id="KW-1003">Cell membrane</keyword>
<keyword evidence="5 6" id="KW-0472">Membrane</keyword>
<dbReference type="InterPro" id="IPR030922">
    <property type="entry name" value="LptF"/>
</dbReference>
<sequence length="388" mass="42617">MGSIDRYIFRTTLASFALVLVSLTGVIWITQALRGIDLMTSQGQTILTFLGITSLVIPALVLIISPIALMISISHTLNKLATDSEIIVMNAAGLSPIRLFRPFLYATCVVAALVAFIAAYLAPDGLRRIKQWDAEITADVLTNVLQPGRFAQLDQNLTIRIRERQPGGLLKGIFIDDRRDPKERVSIVADHGTVVKNEGGSFLILEDGNLERFEAGKRDPALVAFGRYGFDMSKFNKGHDVTLGIRERYLWELLAPEESDQTYQQLQGQFRAELHDRFMSPIYPFAFAALTFAFLGAPRTTRQSRNFSMGGAILAVFGLRMAGFACSVLTVKSPLAAVIQYLMLAGAIGISFWIIIGGVVIEPPAGLIEAINRSNERILRLFGRPAAA</sequence>
<feature type="transmembrane region" description="Helical" evidence="6">
    <location>
        <begin position="103"/>
        <end position="122"/>
    </location>
</feature>
<accession>A0A1M7UX29</accession>
<evidence type="ECO:0000256" key="2">
    <source>
        <dbReference type="ARBA" id="ARBA00022475"/>
    </source>
</evidence>
<dbReference type="PANTHER" id="PTHR33529">
    <property type="entry name" value="SLR0882 PROTEIN-RELATED"/>
    <property type="match status" value="1"/>
</dbReference>
<dbReference type="PANTHER" id="PTHR33529:SF6">
    <property type="entry name" value="YJGP_YJGQ FAMILY PERMEASE"/>
    <property type="match status" value="1"/>
</dbReference>
<proteinExistence type="predicted"/>
<feature type="transmembrane region" description="Helical" evidence="6">
    <location>
        <begin position="341"/>
        <end position="361"/>
    </location>
</feature>
<gene>
    <name evidence="7" type="ORF">SAMN05444170_7221</name>
</gene>
<dbReference type="RefSeq" id="WP_072825337.1">
    <property type="nucleotide sequence ID" value="NZ_LT670849.1"/>
</dbReference>
<dbReference type="OrthoDB" id="8477889at2"/>
<evidence type="ECO:0000313" key="7">
    <source>
        <dbReference type="EMBL" id="SHN87512.1"/>
    </source>
</evidence>
<dbReference type="InterPro" id="IPR005495">
    <property type="entry name" value="LptG/LptF_permease"/>
</dbReference>
<organism evidence="7 8">
    <name type="scientific">Bradyrhizobium erythrophlei</name>
    <dbReference type="NCBI Taxonomy" id="1437360"/>
    <lineage>
        <taxon>Bacteria</taxon>
        <taxon>Pseudomonadati</taxon>
        <taxon>Pseudomonadota</taxon>
        <taxon>Alphaproteobacteria</taxon>
        <taxon>Hyphomicrobiales</taxon>
        <taxon>Nitrobacteraceae</taxon>
        <taxon>Bradyrhizobium</taxon>
    </lineage>
</organism>
<evidence type="ECO:0000256" key="5">
    <source>
        <dbReference type="ARBA" id="ARBA00023136"/>
    </source>
</evidence>
<evidence type="ECO:0000256" key="1">
    <source>
        <dbReference type="ARBA" id="ARBA00004651"/>
    </source>
</evidence>
<feature type="transmembrane region" description="Helical" evidence="6">
    <location>
        <begin position="45"/>
        <end position="73"/>
    </location>
</feature>
<dbReference type="EMBL" id="LT670849">
    <property type="protein sequence ID" value="SHN87512.1"/>
    <property type="molecule type" value="Genomic_DNA"/>
</dbReference>